<evidence type="ECO:0000313" key="17">
    <source>
        <dbReference type="Proteomes" id="UP001566132"/>
    </source>
</evidence>
<keyword evidence="3" id="KW-0479">Metal-binding</keyword>
<comment type="similarity">
    <text evidence="2 11">Belongs to the TPP enzyme family.</text>
</comment>
<dbReference type="GO" id="GO:0046872">
    <property type="term" value="F:metal ion binding"/>
    <property type="evidence" value="ECO:0007669"/>
    <property type="project" value="UniProtKB-KW"/>
</dbReference>
<keyword evidence="12" id="KW-0472">Membrane</keyword>
<feature type="domain" description="Thiamine pyrophosphate enzyme N-terminal TPP-binding" evidence="15">
    <location>
        <begin position="7"/>
        <end position="121"/>
    </location>
</feature>
<protein>
    <recommendedName>
        <fullName evidence="9">2-hydroxyacyl-CoA lyase</fullName>
        <ecNumber evidence="9">4.1.2.63</ecNumber>
    </recommendedName>
</protein>
<proteinExistence type="inferred from homology"/>
<dbReference type="EC" id="4.1.2.63" evidence="9"/>
<keyword evidence="6" id="KW-0456">Lyase</keyword>
<sequence length="569" mass="61970">MAEELEGNAVLAQALKAQGVEFVFGIIGYPVIELSLALQMADIHYIGMRNEQAACYAAQAIGYLTGNPAGVLCVSGPGVLHTFGGMANAQINCWPVLVIGGSAPQDHEGIGGFQECNQVELARPYCKYAARPPSISLIPLHVEKAVRLAKNGRPGAAYLDFPANILSGKIDSSQISPQYGPTEVPLIYPDPTKIEAAVDVLLSAKRPLVIIGKGAAYARVEKHVNELINATNLPFLATPMGKGVVSDTSDKCIQPARSLALLQADVILLLGARLNWILHFGRPNRYAPDVKIIQIDVCAEELHNSVKSEVAIQSDLKPAVTQLVQLLKAKQFVFPETQNWWVTLKKKCEDNRRAVEAMANDIQVPLNYYAVFKNIYENLPNDCLIVSEGANTMDIGRTMLLNRLPRHRLDAGTFGTMGVGLGFAIAAALYCKHYEPTKRVICVEGDSAFGFSGLEIETMARYKLPVIVVIVNNSGIYTGMDPDVFKDIQEGGDITKVTPPACLSSTTRYEKIMDIVGRKGFFVQTVPELITAVKDALRIKDGPTIINVIIDPTADRRPQAFNWLTESKL</sequence>
<gene>
    <name evidence="16" type="ORF">ABEB36_008207</name>
</gene>
<evidence type="ECO:0000256" key="9">
    <source>
        <dbReference type="ARBA" id="ARBA00044518"/>
    </source>
</evidence>
<dbReference type="Pfam" id="PF02776">
    <property type="entry name" value="TPP_enzyme_N"/>
    <property type="match status" value="1"/>
</dbReference>
<dbReference type="Gene3D" id="3.40.50.1220">
    <property type="entry name" value="TPP-binding domain"/>
    <property type="match status" value="1"/>
</dbReference>
<dbReference type="EMBL" id="JBDJPC010000006">
    <property type="protein sequence ID" value="KAL1497210.1"/>
    <property type="molecule type" value="Genomic_DNA"/>
</dbReference>
<reference evidence="16 17" key="1">
    <citation type="submission" date="2024-05" db="EMBL/GenBank/DDBJ databases">
        <title>Genetic variation in Jamaican populations of the coffee berry borer (Hypothenemus hampei).</title>
        <authorList>
            <person name="Errbii M."/>
            <person name="Myrie A."/>
        </authorList>
    </citation>
    <scope>NUCLEOTIDE SEQUENCE [LARGE SCALE GENOMIC DNA]</scope>
    <source>
        <strain evidence="16">JA-Hopewell-2020-01-JO</strain>
        <tissue evidence="16">Whole body</tissue>
    </source>
</reference>
<dbReference type="InterPro" id="IPR045025">
    <property type="entry name" value="HACL1-like"/>
</dbReference>
<dbReference type="PANTHER" id="PTHR43710">
    <property type="entry name" value="2-HYDROXYACYL-COA LYASE"/>
    <property type="match status" value="1"/>
</dbReference>
<dbReference type="Proteomes" id="UP001566132">
    <property type="component" value="Unassembled WGS sequence"/>
</dbReference>
<evidence type="ECO:0000256" key="8">
    <source>
        <dbReference type="ARBA" id="ARBA00044454"/>
    </source>
</evidence>
<evidence type="ECO:0000259" key="15">
    <source>
        <dbReference type="Pfam" id="PF02776"/>
    </source>
</evidence>
<comment type="catalytic activity">
    <reaction evidence="10">
        <text>2-hydroxyoctadecanoyl-CoA = heptadecanal + formyl-CoA</text>
        <dbReference type="Rhea" id="RHEA:55196"/>
        <dbReference type="ChEBI" id="CHEBI:57376"/>
        <dbReference type="ChEBI" id="CHEBI:74116"/>
        <dbReference type="ChEBI" id="CHEBI:138631"/>
    </reaction>
    <physiologicalReaction direction="left-to-right" evidence="10">
        <dbReference type="Rhea" id="RHEA:55197"/>
    </physiologicalReaction>
</comment>
<keyword evidence="12" id="KW-1133">Transmembrane helix</keyword>
<comment type="cofactor">
    <cofactor evidence="1">
        <name>thiamine diphosphate</name>
        <dbReference type="ChEBI" id="CHEBI:58937"/>
    </cofactor>
</comment>
<dbReference type="AlphaFoldDB" id="A0ABD1EL38"/>
<dbReference type="InterPro" id="IPR012001">
    <property type="entry name" value="Thiamin_PyroP_enz_TPP-bd_dom"/>
</dbReference>
<evidence type="ECO:0000256" key="1">
    <source>
        <dbReference type="ARBA" id="ARBA00001964"/>
    </source>
</evidence>
<evidence type="ECO:0000256" key="10">
    <source>
        <dbReference type="ARBA" id="ARBA00048738"/>
    </source>
</evidence>
<evidence type="ECO:0000256" key="7">
    <source>
        <dbReference type="ARBA" id="ARBA00044451"/>
    </source>
</evidence>
<dbReference type="InterPro" id="IPR029035">
    <property type="entry name" value="DHS-like_NAD/FAD-binding_dom"/>
</dbReference>
<comment type="catalytic activity">
    <reaction evidence="8">
        <text>an (R)-2-hydroxy-long-chain-fatty acyl-CoA = a long-chain fatty aldehyde + formyl-CoA</text>
        <dbReference type="Rhea" id="RHEA:67444"/>
        <dbReference type="ChEBI" id="CHEBI:17176"/>
        <dbReference type="ChEBI" id="CHEBI:57376"/>
        <dbReference type="ChEBI" id="CHEBI:170012"/>
        <dbReference type="EC" id="4.1.2.63"/>
    </reaction>
    <physiologicalReaction direction="left-to-right" evidence="8">
        <dbReference type="Rhea" id="RHEA:67445"/>
    </physiologicalReaction>
</comment>
<organism evidence="16 17">
    <name type="scientific">Hypothenemus hampei</name>
    <name type="common">Coffee berry borer</name>
    <dbReference type="NCBI Taxonomy" id="57062"/>
    <lineage>
        <taxon>Eukaryota</taxon>
        <taxon>Metazoa</taxon>
        <taxon>Ecdysozoa</taxon>
        <taxon>Arthropoda</taxon>
        <taxon>Hexapoda</taxon>
        <taxon>Insecta</taxon>
        <taxon>Pterygota</taxon>
        <taxon>Neoptera</taxon>
        <taxon>Endopterygota</taxon>
        <taxon>Coleoptera</taxon>
        <taxon>Polyphaga</taxon>
        <taxon>Cucujiformia</taxon>
        <taxon>Curculionidae</taxon>
        <taxon>Scolytinae</taxon>
        <taxon>Hypothenemus</taxon>
    </lineage>
</organism>
<feature type="domain" description="Thiamine pyrophosphate enzyme TPP-binding" evidence="14">
    <location>
        <begin position="389"/>
        <end position="548"/>
    </location>
</feature>
<dbReference type="InterPro" id="IPR029061">
    <property type="entry name" value="THDP-binding"/>
</dbReference>
<evidence type="ECO:0000259" key="13">
    <source>
        <dbReference type="Pfam" id="PF00205"/>
    </source>
</evidence>
<dbReference type="FunFam" id="3.40.50.1220:FF:000006">
    <property type="entry name" value="2-hydroxyacyl-CoA lyase 1"/>
    <property type="match status" value="1"/>
</dbReference>
<dbReference type="InterPro" id="IPR011766">
    <property type="entry name" value="TPP_enzyme_TPP-bd"/>
</dbReference>
<dbReference type="Pfam" id="PF02775">
    <property type="entry name" value="TPP_enzyme_C"/>
    <property type="match status" value="1"/>
</dbReference>
<keyword evidence="12" id="KW-0812">Transmembrane</keyword>
<dbReference type="PANTHER" id="PTHR43710:SF2">
    <property type="entry name" value="2-HYDROXYACYL-COA LYASE 1"/>
    <property type="match status" value="1"/>
</dbReference>
<dbReference type="InterPro" id="IPR012000">
    <property type="entry name" value="Thiamin_PyroP_enz_cen_dom"/>
</dbReference>
<evidence type="ECO:0000256" key="2">
    <source>
        <dbReference type="ARBA" id="ARBA00007812"/>
    </source>
</evidence>
<dbReference type="SUPFAM" id="SSF52467">
    <property type="entry name" value="DHS-like NAD/FAD-binding domain"/>
    <property type="match status" value="1"/>
</dbReference>
<dbReference type="GO" id="GO:0106359">
    <property type="term" value="F:2-hydroxyacyl-CoA lyase activity"/>
    <property type="evidence" value="ECO:0007669"/>
    <property type="project" value="UniProtKB-EC"/>
</dbReference>
<dbReference type="Gene3D" id="3.40.50.970">
    <property type="match status" value="2"/>
</dbReference>
<feature type="domain" description="Thiamine pyrophosphate enzyme central" evidence="13">
    <location>
        <begin position="194"/>
        <end position="323"/>
    </location>
</feature>
<evidence type="ECO:0000256" key="12">
    <source>
        <dbReference type="SAM" id="Phobius"/>
    </source>
</evidence>
<dbReference type="SUPFAM" id="SSF52518">
    <property type="entry name" value="Thiamin diphosphate-binding fold (THDP-binding)"/>
    <property type="match status" value="2"/>
</dbReference>
<dbReference type="CDD" id="cd02004">
    <property type="entry name" value="TPP_BZL_OCoD_HPCL"/>
    <property type="match status" value="1"/>
</dbReference>
<accession>A0ABD1EL38</accession>
<evidence type="ECO:0000256" key="3">
    <source>
        <dbReference type="ARBA" id="ARBA00022723"/>
    </source>
</evidence>
<evidence type="ECO:0000256" key="6">
    <source>
        <dbReference type="ARBA" id="ARBA00023239"/>
    </source>
</evidence>
<evidence type="ECO:0000313" key="16">
    <source>
        <dbReference type="EMBL" id="KAL1497210.1"/>
    </source>
</evidence>
<comment type="caution">
    <text evidence="16">The sequence shown here is derived from an EMBL/GenBank/DDBJ whole genome shotgun (WGS) entry which is preliminary data.</text>
</comment>
<feature type="transmembrane region" description="Helical" evidence="12">
    <location>
        <begin position="411"/>
        <end position="431"/>
    </location>
</feature>
<dbReference type="CDD" id="cd07035">
    <property type="entry name" value="TPP_PYR_POX_like"/>
    <property type="match status" value="1"/>
</dbReference>
<keyword evidence="5 11" id="KW-0786">Thiamine pyrophosphate</keyword>
<comment type="catalytic activity">
    <reaction evidence="7">
        <text>a 2-hydroxy-3-methyl fatty acyl-CoA = a 2-methyl-branched fatty aldehyde + formyl-CoA</text>
        <dbReference type="Rhea" id="RHEA:25375"/>
        <dbReference type="ChEBI" id="CHEBI:49188"/>
        <dbReference type="ChEBI" id="CHEBI:57376"/>
        <dbReference type="ChEBI" id="CHEBI:58783"/>
        <dbReference type="EC" id="4.1.2.63"/>
    </reaction>
    <physiologicalReaction direction="left-to-right" evidence="7">
        <dbReference type="Rhea" id="RHEA:25376"/>
    </physiologicalReaction>
</comment>
<name>A0ABD1EL38_HYPHA</name>
<evidence type="ECO:0000256" key="5">
    <source>
        <dbReference type="ARBA" id="ARBA00023052"/>
    </source>
</evidence>
<dbReference type="Pfam" id="PF00205">
    <property type="entry name" value="TPP_enzyme_M"/>
    <property type="match status" value="1"/>
</dbReference>
<evidence type="ECO:0000256" key="11">
    <source>
        <dbReference type="RuleBase" id="RU362132"/>
    </source>
</evidence>
<dbReference type="FunFam" id="3.40.50.970:FF:000027">
    <property type="entry name" value="2-hydroxyacyl-CoA lyase 1"/>
    <property type="match status" value="1"/>
</dbReference>
<dbReference type="GO" id="GO:0046395">
    <property type="term" value="P:carboxylic acid catabolic process"/>
    <property type="evidence" value="ECO:0007669"/>
    <property type="project" value="UniProtKB-ARBA"/>
</dbReference>
<keyword evidence="4" id="KW-0460">Magnesium</keyword>
<keyword evidence="17" id="KW-1185">Reference proteome</keyword>
<evidence type="ECO:0000259" key="14">
    <source>
        <dbReference type="Pfam" id="PF02775"/>
    </source>
</evidence>
<evidence type="ECO:0000256" key="4">
    <source>
        <dbReference type="ARBA" id="ARBA00022842"/>
    </source>
</evidence>